<evidence type="ECO:0000259" key="2">
    <source>
        <dbReference type="Pfam" id="PF07699"/>
    </source>
</evidence>
<dbReference type="InterPro" id="IPR011641">
    <property type="entry name" value="Tyr-kin_ephrin_A/B_rcpt-like"/>
</dbReference>
<proteinExistence type="predicted"/>
<dbReference type="SUPFAM" id="SSF57184">
    <property type="entry name" value="Growth factor receptor domain"/>
    <property type="match status" value="1"/>
</dbReference>
<comment type="caution">
    <text evidence="3">The sequence shown here is derived from an EMBL/GenBank/DDBJ whole genome shotgun (WGS) entry which is preliminary data.</text>
</comment>
<keyword evidence="1" id="KW-0732">Signal</keyword>
<dbReference type="EMBL" id="CAJOAZ010017958">
    <property type="protein sequence ID" value="CAF4321024.1"/>
    <property type="molecule type" value="Genomic_DNA"/>
</dbReference>
<dbReference type="Proteomes" id="UP000663844">
    <property type="component" value="Unassembled WGS sequence"/>
</dbReference>
<feature type="chain" id="PRO_5033047359" description="Tyrosine-protein kinase ephrin type A/B receptor-like domain-containing protein" evidence="1">
    <location>
        <begin position="30"/>
        <end position="178"/>
    </location>
</feature>
<sequence length="178" mass="18391">MKISTISLLIYRTILYILLSASVVQLCDLGYYIPSDDTSTQCIVCTAGYFCAADTTTPDSTVRIACQAGTYQPYIGATTAEDCLPCPIGTANGNVGETSCPKCTSGTYSDTSGALGCTKCTRGTYLLGEGATSSQSCKKCPHGYPCTRFVRQAAPVTTTVVAGPLPTTTVATGAAVTT</sequence>
<dbReference type="Pfam" id="PF07699">
    <property type="entry name" value="Ephrin_rec_like"/>
    <property type="match status" value="1"/>
</dbReference>
<name>A0A820J716_9BILA</name>
<dbReference type="InterPro" id="IPR009030">
    <property type="entry name" value="Growth_fac_rcpt_cys_sf"/>
</dbReference>
<dbReference type="AlphaFoldDB" id="A0A820J716"/>
<organism evidence="3 4">
    <name type="scientific">Adineta steineri</name>
    <dbReference type="NCBI Taxonomy" id="433720"/>
    <lineage>
        <taxon>Eukaryota</taxon>
        <taxon>Metazoa</taxon>
        <taxon>Spiralia</taxon>
        <taxon>Gnathifera</taxon>
        <taxon>Rotifera</taxon>
        <taxon>Eurotatoria</taxon>
        <taxon>Bdelloidea</taxon>
        <taxon>Adinetida</taxon>
        <taxon>Adinetidae</taxon>
        <taxon>Adineta</taxon>
    </lineage>
</organism>
<feature type="signal peptide" evidence="1">
    <location>
        <begin position="1"/>
        <end position="29"/>
    </location>
</feature>
<feature type="non-terminal residue" evidence="3">
    <location>
        <position position="178"/>
    </location>
</feature>
<dbReference type="PANTHER" id="PTHR46967">
    <property type="entry name" value="INSULIN-LIKE GROWTH FACTOR BINDING PROTEIN,N-TERMINAL"/>
    <property type="match status" value="1"/>
</dbReference>
<protein>
    <recommendedName>
        <fullName evidence="2">Tyrosine-protein kinase ephrin type A/B receptor-like domain-containing protein</fullName>
    </recommendedName>
</protein>
<evidence type="ECO:0000313" key="3">
    <source>
        <dbReference type="EMBL" id="CAF4321024.1"/>
    </source>
</evidence>
<accession>A0A820J716</accession>
<evidence type="ECO:0000313" key="4">
    <source>
        <dbReference type="Proteomes" id="UP000663844"/>
    </source>
</evidence>
<gene>
    <name evidence="3" type="ORF">OXD698_LOCUS47174</name>
</gene>
<dbReference type="PANTHER" id="PTHR46967:SF1">
    <property type="entry name" value="KERATIN-ASSOCIATED PROTEIN 16-1-LIKE"/>
    <property type="match status" value="1"/>
</dbReference>
<dbReference type="SMART" id="SM01411">
    <property type="entry name" value="Ephrin_rec_like"/>
    <property type="match status" value="2"/>
</dbReference>
<evidence type="ECO:0000256" key="1">
    <source>
        <dbReference type="SAM" id="SignalP"/>
    </source>
</evidence>
<reference evidence="3" key="1">
    <citation type="submission" date="2021-02" db="EMBL/GenBank/DDBJ databases">
        <authorList>
            <person name="Nowell W R."/>
        </authorList>
    </citation>
    <scope>NUCLEOTIDE SEQUENCE</scope>
</reference>
<feature type="domain" description="Tyrosine-protein kinase ephrin type A/B receptor-like" evidence="2">
    <location>
        <begin position="94"/>
        <end position="137"/>
    </location>
</feature>
<dbReference type="Gene3D" id="2.10.50.10">
    <property type="entry name" value="Tumor Necrosis Factor Receptor, subunit A, domain 2"/>
    <property type="match status" value="1"/>
</dbReference>